<reference evidence="2" key="2">
    <citation type="journal article" date="2015" name="Data Brief">
        <title>Shoot transcriptome of the giant reed, Arundo donax.</title>
        <authorList>
            <person name="Barrero R.A."/>
            <person name="Guerrero F.D."/>
            <person name="Moolhuijzen P."/>
            <person name="Goolsby J.A."/>
            <person name="Tidwell J."/>
            <person name="Bellgard S.E."/>
            <person name="Bellgard M.I."/>
        </authorList>
    </citation>
    <scope>NUCLEOTIDE SEQUENCE</scope>
    <source>
        <tissue evidence="2">Shoot tissue taken approximately 20 cm above the soil surface</tissue>
    </source>
</reference>
<keyword evidence="1" id="KW-1133">Transmembrane helix</keyword>
<keyword evidence="1" id="KW-0812">Transmembrane</keyword>
<organism evidence="2">
    <name type="scientific">Arundo donax</name>
    <name type="common">Giant reed</name>
    <name type="synonym">Donax arundinaceus</name>
    <dbReference type="NCBI Taxonomy" id="35708"/>
    <lineage>
        <taxon>Eukaryota</taxon>
        <taxon>Viridiplantae</taxon>
        <taxon>Streptophyta</taxon>
        <taxon>Embryophyta</taxon>
        <taxon>Tracheophyta</taxon>
        <taxon>Spermatophyta</taxon>
        <taxon>Magnoliopsida</taxon>
        <taxon>Liliopsida</taxon>
        <taxon>Poales</taxon>
        <taxon>Poaceae</taxon>
        <taxon>PACMAD clade</taxon>
        <taxon>Arundinoideae</taxon>
        <taxon>Arundineae</taxon>
        <taxon>Arundo</taxon>
    </lineage>
</organism>
<dbReference type="EMBL" id="GBRH01160868">
    <property type="protein sequence ID" value="JAE37028.1"/>
    <property type="molecule type" value="Transcribed_RNA"/>
</dbReference>
<proteinExistence type="predicted"/>
<feature type="transmembrane region" description="Helical" evidence="1">
    <location>
        <begin position="12"/>
        <end position="30"/>
    </location>
</feature>
<accession>A0A0A9HVT4</accession>
<dbReference type="AlphaFoldDB" id="A0A0A9HVT4"/>
<protein>
    <submittedName>
        <fullName evidence="2">Uncharacterized protein</fullName>
    </submittedName>
</protein>
<keyword evidence="1" id="KW-0472">Membrane</keyword>
<reference evidence="2" key="1">
    <citation type="submission" date="2014-09" db="EMBL/GenBank/DDBJ databases">
        <authorList>
            <person name="Magalhaes I.L.F."/>
            <person name="Oliveira U."/>
            <person name="Santos F.R."/>
            <person name="Vidigal T.H.D.A."/>
            <person name="Brescovit A.D."/>
            <person name="Santos A.J."/>
        </authorList>
    </citation>
    <scope>NUCLEOTIDE SEQUENCE</scope>
    <source>
        <tissue evidence="2">Shoot tissue taken approximately 20 cm above the soil surface</tissue>
    </source>
</reference>
<name>A0A0A9HVT4_ARUDO</name>
<sequence length="33" mass="3829">MKTIICVWNINHNILLESISIMVPIIAMIYNNL</sequence>
<evidence type="ECO:0000313" key="2">
    <source>
        <dbReference type="EMBL" id="JAE37028.1"/>
    </source>
</evidence>
<evidence type="ECO:0000256" key="1">
    <source>
        <dbReference type="SAM" id="Phobius"/>
    </source>
</evidence>